<dbReference type="InterPro" id="IPR050273">
    <property type="entry name" value="GppA/Ppx_hydrolase"/>
</dbReference>
<dbReference type="CDD" id="cd24052">
    <property type="entry name" value="ASKHA_NBD_HpPPX-GppA-like"/>
    <property type="match status" value="1"/>
</dbReference>
<dbReference type="PANTHER" id="PTHR30005:SF0">
    <property type="entry name" value="RETROGRADE REGULATION PROTEIN 2"/>
    <property type="match status" value="1"/>
</dbReference>
<dbReference type="GO" id="GO:0006357">
    <property type="term" value="P:regulation of transcription by RNA polymerase II"/>
    <property type="evidence" value="ECO:0007669"/>
    <property type="project" value="TreeGrafter"/>
</dbReference>
<dbReference type="InterPro" id="IPR003695">
    <property type="entry name" value="Ppx_GppA_N"/>
</dbReference>
<organism evidence="3 4">
    <name type="scientific">Eggerthella guodeyinii</name>
    <dbReference type="NCBI Taxonomy" id="2690837"/>
    <lineage>
        <taxon>Bacteria</taxon>
        <taxon>Bacillati</taxon>
        <taxon>Actinomycetota</taxon>
        <taxon>Coriobacteriia</taxon>
        <taxon>Eggerthellales</taxon>
        <taxon>Eggerthellaceae</taxon>
        <taxon>Eggerthella</taxon>
    </lineage>
</organism>
<reference evidence="3 4" key="1">
    <citation type="submission" date="2020-10" db="EMBL/GenBank/DDBJ databases">
        <title>Eggerthella sp. nov., isolated from human feces.</title>
        <authorList>
            <person name="Yajun G."/>
        </authorList>
    </citation>
    <scope>NUCLEOTIDE SEQUENCE [LARGE SCALE GENOMIC DNA]</scope>
    <source>
        <strain evidence="3 4">HF-1101</strain>
    </source>
</reference>
<accession>A0A6L7IVM7</accession>
<dbReference type="RefSeq" id="WP_160942969.1">
    <property type="nucleotide sequence ID" value="NZ_CP063310.1"/>
</dbReference>
<evidence type="ECO:0000259" key="2">
    <source>
        <dbReference type="Pfam" id="PF02541"/>
    </source>
</evidence>
<dbReference type="Gene3D" id="3.30.420.40">
    <property type="match status" value="1"/>
</dbReference>
<protein>
    <submittedName>
        <fullName evidence="3">Exopolyphosphatase</fullName>
    </submittedName>
</protein>
<dbReference type="EMBL" id="CP063310">
    <property type="protein sequence ID" value="QOS69052.1"/>
    <property type="molecule type" value="Genomic_DNA"/>
</dbReference>
<evidence type="ECO:0000313" key="4">
    <source>
        <dbReference type="Proteomes" id="UP000478463"/>
    </source>
</evidence>
<dbReference type="InterPro" id="IPR043129">
    <property type="entry name" value="ATPase_NBD"/>
</dbReference>
<dbReference type="PANTHER" id="PTHR30005">
    <property type="entry name" value="EXOPOLYPHOSPHATASE"/>
    <property type="match status" value="1"/>
</dbReference>
<dbReference type="SUPFAM" id="SSF53067">
    <property type="entry name" value="Actin-like ATPase domain"/>
    <property type="match status" value="2"/>
</dbReference>
<dbReference type="Proteomes" id="UP000478463">
    <property type="component" value="Chromosome"/>
</dbReference>
<name>A0A6L7IVM7_9ACTN</name>
<feature type="domain" description="Ppx/GppA phosphatase N-terminal" evidence="2">
    <location>
        <begin position="37"/>
        <end position="306"/>
    </location>
</feature>
<evidence type="ECO:0000256" key="1">
    <source>
        <dbReference type="ARBA" id="ARBA00007125"/>
    </source>
</evidence>
<dbReference type="KEGG" id="egd:GS424_004160"/>
<dbReference type="AlphaFoldDB" id="A0A6L7IVM7"/>
<dbReference type="Gene3D" id="3.30.420.150">
    <property type="entry name" value="Exopolyphosphatase. Domain 2"/>
    <property type="match status" value="1"/>
</dbReference>
<sequence length="307" mass="33279">MPNYAVVDLGSNSIRLVVYDVKDAHKRTYTSKDFKSLINDKVMAGLSAYVVDGAFTQDGIDRAISVLRGHAKRARYFNCEKMEVFATAVIRNASNCEEAVIAIEEGAELPISLLSAQDEAHLGFVGATCDRTVVQGTLVDIGGGSTELTRIEHDRDFDNASIGQGSLSSFAQHVRGILPTGAEMDAIAAAFRERFAALPRPDAYRSEVLFGIGGSVRAAAKMHAQAAGATARPKTMTKKEIHAILEWCRTDPDAFAHTALKASAERVHTFVPGCIILLELLDACGADRLDVCKYGVREGYLIDRMLR</sequence>
<gene>
    <name evidence="3" type="ORF">GS424_004160</name>
</gene>
<comment type="similarity">
    <text evidence="1">Belongs to the GppA/Ppx family.</text>
</comment>
<proteinExistence type="inferred from homology"/>
<evidence type="ECO:0000313" key="3">
    <source>
        <dbReference type="EMBL" id="QOS69052.1"/>
    </source>
</evidence>
<dbReference type="Pfam" id="PF02541">
    <property type="entry name" value="Ppx-GppA"/>
    <property type="match status" value="1"/>
</dbReference>